<dbReference type="STRING" id="866895.HBHAL_5062"/>
<dbReference type="PANTHER" id="PTHR10799">
    <property type="entry name" value="SNF2/RAD54 HELICASE FAMILY"/>
    <property type="match status" value="1"/>
</dbReference>
<dbReference type="Pfam" id="PF00176">
    <property type="entry name" value="SNF2-rel_dom"/>
    <property type="match status" value="1"/>
</dbReference>
<name>I0JTC5_HALH3</name>
<dbReference type="SMART" id="SM00487">
    <property type="entry name" value="DEXDc"/>
    <property type="match status" value="1"/>
</dbReference>
<sequence length="858" mass="99625">MTRHYVYKALNLQPSYFSNEENITNAFYIPVLEKTVKYDRVSAYFSFKSLAAYAKGIEGLVSHNGKMRFIISHEISLQDYEILKAGYSLRKTIIPELPSDFRKLSLEEQRNVRNFAHLIAQGVIDIKMGFTHSGLFHSKYGICQDVDGNLIYFSGSNNETAAALTKNYEAFDVTASWKSAPFDSQRITRAITHFEELWQGGSKDGYVFVKDIDEIIKQKLVQYDKGKLILNSTLLTPNSLILDYVDDQLVVHDNVSSYTIKGTESIFQSKLFAYINGSFPNFEKNLTHLHLQDIIKHLTKFAKRKKFEIVITEALQQFISQKAYYIKERADYGTAIKYYQEDLDPVIAERFKEFKEIAVKAMARQPRDVQLWSGFYMYEMQRASNFSVPGAGKTTMAYLVFSYLTSPEVDNVDKIVMIGPKNSFLAWKQEFRENFGENKTLRVLDVQSHKYSPTEFITEAGKCNIILVNYESVQKYQDVLSSVIDERTMLILDEVHKIKGIESSRAQSVMAVTKRAKLKYALTGTPIPNSYEDIYNLLKILYDDEYGLYFNFRKDQLKNPNAVMIERINDLLYPFFWRTTKAQLQVPPARENELLYVMANEQEQQLLNLLYRKYGHSVFHLYIRLIQASVNPLLLLNSIDYVEMYGEDSNNLENPWNSVDSDRIQFTEEEVNLIRSLPKTSKYHEAINLASSLCKEKKQTIIWCIFVDTMLSLKHDFHQRGINAKVIYGETKQQDRNTIIEEFLNSKIDVLITNPHTLGESVSLHHTCHDAIYLEYSFNLTHLLQSRDRIHRLGLKKDAYTQYYFLMLQGQKDERNSLDERIYYRLMDKEDRMLSAIERGVLTPDPTVNLSDIIALFD</sequence>
<keyword evidence="3" id="KW-0067">ATP-binding</keyword>
<proteinExistence type="predicted"/>
<gene>
    <name evidence="3" type="ordered locus">HBHAL_5062</name>
</gene>
<dbReference type="InterPro" id="IPR014001">
    <property type="entry name" value="Helicase_ATP-bd"/>
</dbReference>
<evidence type="ECO:0000313" key="3">
    <source>
        <dbReference type="EMBL" id="CCG47397.1"/>
    </source>
</evidence>
<keyword evidence="4" id="KW-1185">Reference proteome</keyword>
<evidence type="ECO:0000313" key="4">
    <source>
        <dbReference type="Proteomes" id="UP000007397"/>
    </source>
</evidence>
<dbReference type="Pfam" id="PF00271">
    <property type="entry name" value="Helicase_C"/>
    <property type="match status" value="1"/>
</dbReference>
<dbReference type="Gene3D" id="3.40.50.300">
    <property type="entry name" value="P-loop containing nucleotide triphosphate hydrolases"/>
    <property type="match status" value="1"/>
</dbReference>
<dbReference type="AlphaFoldDB" id="I0JTC5"/>
<dbReference type="InterPro" id="IPR038718">
    <property type="entry name" value="SNF2-like_sf"/>
</dbReference>
<feature type="domain" description="Helicase ATP-binding" evidence="1">
    <location>
        <begin position="374"/>
        <end position="544"/>
    </location>
</feature>
<dbReference type="KEGG" id="hhd:HBHAL_5062"/>
<dbReference type="CDD" id="cd09179">
    <property type="entry name" value="PLDc_N_DEXD_a"/>
    <property type="match status" value="1"/>
</dbReference>
<dbReference type="Gene3D" id="3.40.50.10810">
    <property type="entry name" value="Tandem AAA-ATPase domain"/>
    <property type="match status" value="1"/>
</dbReference>
<dbReference type="eggNOG" id="COG0553">
    <property type="taxonomic scope" value="Bacteria"/>
</dbReference>
<protein>
    <submittedName>
        <fullName evidence="3">Homolog to ATP-dependent RNA helicase</fullName>
    </submittedName>
</protein>
<evidence type="ECO:0000259" key="2">
    <source>
        <dbReference type="PROSITE" id="PS51194"/>
    </source>
</evidence>
<dbReference type="PATRIC" id="fig|866895.3.peg.4102"/>
<dbReference type="InterPro" id="IPR000330">
    <property type="entry name" value="SNF2_N"/>
</dbReference>
<dbReference type="PROSITE" id="PS51192">
    <property type="entry name" value="HELICASE_ATP_BIND_1"/>
    <property type="match status" value="1"/>
</dbReference>
<dbReference type="SUPFAM" id="SSF52540">
    <property type="entry name" value="P-loop containing nucleoside triphosphate hydrolases"/>
    <property type="match status" value="2"/>
</dbReference>
<dbReference type="HOGENOM" id="CLU_016760_0_0_9"/>
<reference evidence="3 4" key="1">
    <citation type="journal article" date="2013" name="Environ. Microbiol.">
        <title>Chloride and organic osmolytes: a hybrid strategy to cope with elevated salinities by the moderately halophilic, chloride-dependent bacterium Halobacillus halophilus.</title>
        <authorList>
            <person name="Saum S.H."/>
            <person name="Pfeiffer F."/>
            <person name="Palm P."/>
            <person name="Rampp M."/>
            <person name="Schuster S.C."/>
            <person name="Muller V."/>
            <person name="Oesterhelt D."/>
        </authorList>
    </citation>
    <scope>NUCLEOTIDE SEQUENCE [LARGE SCALE GENOMIC DNA]</scope>
    <source>
        <strain evidence="4">ATCC 35676 / DSM 2266 / JCM 20832 / KCTC 3685 / LMG 17431 / NBRC 102448 / NCIMB 2269</strain>
    </source>
</reference>
<dbReference type="EMBL" id="HE717023">
    <property type="protein sequence ID" value="CCG47397.1"/>
    <property type="molecule type" value="Genomic_DNA"/>
</dbReference>
<accession>I0JTC5</accession>
<dbReference type="PROSITE" id="PS51194">
    <property type="entry name" value="HELICASE_CTER"/>
    <property type="match status" value="1"/>
</dbReference>
<dbReference type="InterPro" id="IPR027417">
    <property type="entry name" value="P-loop_NTPase"/>
</dbReference>
<feature type="domain" description="Helicase C-terminal" evidence="2">
    <location>
        <begin position="688"/>
        <end position="830"/>
    </location>
</feature>
<dbReference type="Proteomes" id="UP000007397">
    <property type="component" value="Chromosome"/>
</dbReference>
<dbReference type="GO" id="GO:0005524">
    <property type="term" value="F:ATP binding"/>
    <property type="evidence" value="ECO:0007669"/>
    <property type="project" value="InterPro"/>
</dbReference>
<dbReference type="GO" id="GO:0004386">
    <property type="term" value="F:helicase activity"/>
    <property type="evidence" value="ECO:0007669"/>
    <property type="project" value="UniProtKB-KW"/>
</dbReference>
<dbReference type="InterPro" id="IPR001650">
    <property type="entry name" value="Helicase_C-like"/>
</dbReference>
<keyword evidence="3" id="KW-0378">Hydrolase</keyword>
<keyword evidence="3" id="KW-0547">Nucleotide-binding</keyword>
<evidence type="ECO:0000259" key="1">
    <source>
        <dbReference type="PROSITE" id="PS51192"/>
    </source>
</evidence>
<keyword evidence="3" id="KW-0347">Helicase</keyword>
<organism evidence="3 4">
    <name type="scientific">Halobacillus halophilus (strain ATCC 35676 / DSM 2266 / JCM 20832 / KCTC 3685 / LMG 17431 / NBRC 102448 / NCIMB 2269)</name>
    <name type="common">Sporosarcina halophila</name>
    <dbReference type="NCBI Taxonomy" id="866895"/>
    <lineage>
        <taxon>Bacteria</taxon>
        <taxon>Bacillati</taxon>
        <taxon>Bacillota</taxon>
        <taxon>Bacilli</taxon>
        <taxon>Bacillales</taxon>
        <taxon>Bacillaceae</taxon>
        <taxon>Halobacillus</taxon>
    </lineage>
</organism>
<dbReference type="SMART" id="SM00490">
    <property type="entry name" value="HELICc"/>
    <property type="match status" value="1"/>
</dbReference>